<keyword evidence="7 11" id="KW-0482">Metalloprotease</keyword>
<feature type="domain" description="ERAP1-like C-terminal" evidence="14">
    <location>
        <begin position="549"/>
        <end position="867"/>
    </location>
</feature>
<dbReference type="InterPro" id="IPR045357">
    <property type="entry name" value="Aminopeptidase_N-like_N"/>
</dbReference>
<evidence type="ECO:0000256" key="5">
    <source>
        <dbReference type="ARBA" id="ARBA00022801"/>
    </source>
</evidence>
<feature type="domain" description="Aminopeptidase N-like N-terminal" evidence="15">
    <location>
        <begin position="20"/>
        <end position="226"/>
    </location>
</feature>
<comment type="similarity">
    <text evidence="1 11">Belongs to the peptidase M1 family.</text>
</comment>
<dbReference type="SUPFAM" id="SSF63737">
    <property type="entry name" value="Leukotriene A4 hydrolase N-terminal domain"/>
    <property type="match status" value="1"/>
</dbReference>
<dbReference type="GO" id="GO:0042277">
    <property type="term" value="F:peptide binding"/>
    <property type="evidence" value="ECO:0007669"/>
    <property type="project" value="TreeGrafter"/>
</dbReference>
<dbReference type="GO" id="GO:0016020">
    <property type="term" value="C:membrane"/>
    <property type="evidence" value="ECO:0007669"/>
    <property type="project" value="TreeGrafter"/>
</dbReference>
<dbReference type="PANTHER" id="PTHR11533:SF171">
    <property type="entry name" value="AMINOPEPTIDASE"/>
    <property type="match status" value="1"/>
</dbReference>
<dbReference type="Proteomes" id="UP001138500">
    <property type="component" value="Unassembled WGS sequence"/>
</dbReference>
<evidence type="ECO:0000259" key="15">
    <source>
        <dbReference type="Pfam" id="PF17900"/>
    </source>
</evidence>
<dbReference type="GO" id="GO:0070006">
    <property type="term" value="F:metalloaminopeptidase activity"/>
    <property type="evidence" value="ECO:0007669"/>
    <property type="project" value="TreeGrafter"/>
</dbReference>
<dbReference type="Gene3D" id="2.60.40.1730">
    <property type="entry name" value="tricorn interacting facor f3 domain"/>
    <property type="match status" value="1"/>
</dbReference>
<evidence type="ECO:0000256" key="3">
    <source>
        <dbReference type="ARBA" id="ARBA00022670"/>
    </source>
</evidence>
<gene>
    <name evidence="16" type="ORF">Tdes44962_MAKER07547</name>
</gene>
<dbReference type="GO" id="GO:0006508">
    <property type="term" value="P:proteolysis"/>
    <property type="evidence" value="ECO:0007669"/>
    <property type="project" value="UniProtKB-KW"/>
</dbReference>
<dbReference type="InterPro" id="IPR034016">
    <property type="entry name" value="M1_APN-typ"/>
</dbReference>
<feature type="binding site" evidence="9">
    <location>
        <position position="337"/>
    </location>
    <ligand>
        <name>Zn(2+)</name>
        <dbReference type="ChEBI" id="CHEBI:29105"/>
        <note>catalytic</note>
    </ligand>
</feature>
<proteinExistence type="inferred from homology"/>
<accession>A0A9W7W5U8</accession>
<dbReference type="EC" id="3.4.11.-" evidence="11"/>
<keyword evidence="6 9" id="KW-0862">Zinc</keyword>
<comment type="caution">
    <text evidence="16">The sequence shown here is derived from an EMBL/GenBank/DDBJ whole genome shotgun (WGS) entry which is preliminary data.</text>
</comment>
<dbReference type="GO" id="GO:0043171">
    <property type="term" value="P:peptide catabolic process"/>
    <property type="evidence" value="ECO:0007669"/>
    <property type="project" value="TreeGrafter"/>
</dbReference>
<dbReference type="InterPro" id="IPR050344">
    <property type="entry name" value="Peptidase_M1_aminopeptidases"/>
</dbReference>
<dbReference type="Gene3D" id="1.25.50.20">
    <property type="match status" value="1"/>
</dbReference>
<dbReference type="InterPro" id="IPR042097">
    <property type="entry name" value="Aminopeptidase_N-like_N_sf"/>
</dbReference>
<protein>
    <recommendedName>
        <fullName evidence="11">Aminopeptidase</fullName>
        <ecNumber evidence="11">3.4.11.-</ecNumber>
    </recommendedName>
</protein>
<feature type="binding site" evidence="9">
    <location>
        <position position="341"/>
    </location>
    <ligand>
        <name>Zn(2+)</name>
        <dbReference type="ChEBI" id="CHEBI:29105"/>
        <note>catalytic</note>
    </ligand>
</feature>
<dbReference type="PANTHER" id="PTHR11533">
    <property type="entry name" value="PROTEASE M1 ZINC METALLOPROTEASE"/>
    <property type="match status" value="1"/>
</dbReference>
<keyword evidence="4 9" id="KW-0479">Metal-binding</keyword>
<keyword evidence="5 11" id="KW-0378">Hydrolase</keyword>
<dbReference type="InterPro" id="IPR001930">
    <property type="entry name" value="Peptidase_M1"/>
</dbReference>
<dbReference type="GO" id="GO:0008270">
    <property type="term" value="F:zinc ion binding"/>
    <property type="evidence" value="ECO:0007669"/>
    <property type="project" value="UniProtKB-UniRule"/>
</dbReference>
<feature type="site" description="Transition state stabilizer" evidence="10">
    <location>
        <position position="423"/>
    </location>
</feature>
<evidence type="ECO:0000259" key="13">
    <source>
        <dbReference type="Pfam" id="PF01433"/>
    </source>
</evidence>
<evidence type="ECO:0000256" key="12">
    <source>
        <dbReference type="SAM" id="MobiDB-lite"/>
    </source>
</evidence>
<keyword evidence="17" id="KW-1185">Reference proteome</keyword>
<dbReference type="PRINTS" id="PR00756">
    <property type="entry name" value="ALADIPTASE"/>
</dbReference>
<evidence type="ECO:0000256" key="10">
    <source>
        <dbReference type="PIRSR" id="PIRSR634016-4"/>
    </source>
</evidence>
<evidence type="ECO:0000256" key="8">
    <source>
        <dbReference type="PIRSR" id="PIRSR634016-1"/>
    </source>
</evidence>
<sequence length="891" mass="99499">MEAMYSSSSSYDGLPDTVKPVHYSLSLFDLAIGHPWTYRGRVKVELHIKTPVKAITVNTRELVVHTAQVISDGSSYNATDIKYEVDKQHCTFEFDHVLPVTADQTSSLHLTYEGTMNNHMAGFYRSTYDAPKEAGSDHSDDSGDGDGDDTEERVMLSTQFQPSDARRAFPCFDEPNLKSTFDFEIEIPDDLTALSNMTECSTIRQSHNFGHKVVKFQRSPLMSTYLLAWAVGDFEFIERRMVQQSGKTLSIRLYTTQGLSARGAFAIDVAQRAVEYYSRIFGVEYPLPKLDLLAVHEVSDDAMENWGLLTFQTTALLFDEKLSDPSNRNHIAYIVAHELAHQWFGNLVTMDWWDELWLNEGFATWAGWYAVDRLFPEWKVWTQFAAESMEEAFQLDSLRASHPVQVPVPNGLDVDSIFDSISYLKGAALIRMLASFVGAENFLRGVSAYLVKHSYSNTKGADLWRALSSASSKDVLAFISPWIESIGFPAISVHAMESGKLALRQQRFICTGNPRPQEDTVTWSLLVGRNQSVMDRKEAVIVASRGPCILNTDQGAFYRTRFDHSTLQQNIARLDELSAEERIGLVSDTAAMAAAGFDGSDTSTVLALFQACSNETECHVWTAILSALDRIQSVFSSDPRVKAALDGFAIKLVSTALDTRRWDDQYDPANYLSGAMEAMLYSTAGLAGREDIVDESMRWFSDFIGGNETAVRPSLRQAVLEIAIKHGNSQAFHALQTAYEDIESDDIQEDVLEALGQVQTAQDTQDLLSWALDGGIDTSDLVDLVESLARNDVDIVQETMWSCIQEQWNTVIARIGGSNAAMEPFVRLSLSGLKSSKYVGEITEFFKPRDTTGYKRGLAVAVETIRANAAYRERDMDSVRQWLSEHGHMDA</sequence>
<dbReference type="GO" id="GO:0005737">
    <property type="term" value="C:cytoplasm"/>
    <property type="evidence" value="ECO:0007669"/>
    <property type="project" value="TreeGrafter"/>
</dbReference>
<dbReference type="FunFam" id="2.60.40.1730:FF:000002">
    <property type="entry name" value="Aminopeptidase"/>
    <property type="match status" value="1"/>
</dbReference>
<dbReference type="InterPro" id="IPR024571">
    <property type="entry name" value="ERAP1-like_C_dom"/>
</dbReference>
<organism evidence="16 17">
    <name type="scientific">Teratosphaeria destructans</name>
    <dbReference type="NCBI Taxonomy" id="418781"/>
    <lineage>
        <taxon>Eukaryota</taxon>
        <taxon>Fungi</taxon>
        <taxon>Dikarya</taxon>
        <taxon>Ascomycota</taxon>
        <taxon>Pezizomycotina</taxon>
        <taxon>Dothideomycetes</taxon>
        <taxon>Dothideomycetidae</taxon>
        <taxon>Mycosphaerellales</taxon>
        <taxon>Teratosphaeriaceae</taxon>
        <taxon>Teratosphaeria</taxon>
    </lineage>
</organism>
<feature type="region of interest" description="Disordered" evidence="12">
    <location>
        <begin position="131"/>
        <end position="150"/>
    </location>
</feature>
<evidence type="ECO:0000256" key="9">
    <source>
        <dbReference type="PIRSR" id="PIRSR634016-3"/>
    </source>
</evidence>
<keyword evidence="2 11" id="KW-0031">Aminopeptidase</keyword>
<dbReference type="SUPFAM" id="SSF55486">
    <property type="entry name" value="Metalloproteases ('zincins'), catalytic domain"/>
    <property type="match status" value="1"/>
</dbReference>
<dbReference type="FunFam" id="1.10.390.10:FF:000001">
    <property type="entry name" value="Aminopeptidase"/>
    <property type="match status" value="1"/>
</dbReference>
<evidence type="ECO:0000256" key="1">
    <source>
        <dbReference type="ARBA" id="ARBA00010136"/>
    </source>
</evidence>
<reference evidence="16 17" key="2">
    <citation type="journal article" date="2021" name="Curr. Genet.">
        <title>Genetic response to nitrogen starvation in the aggressive Eucalyptus foliar pathogen Teratosphaeria destructans.</title>
        <authorList>
            <person name="Havenga M."/>
            <person name="Wingfield B.D."/>
            <person name="Wingfield M.J."/>
            <person name="Dreyer L.L."/>
            <person name="Roets F."/>
            <person name="Aylward J."/>
        </authorList>
    </citation>
    <scope>NUCLEOTIDE SEQUENCE [LARGE SCALE GENOMIC DNA]</scope>
    <source>
        <strain evidence="16">CMW44962</strain>
    </source>
</reference>
<evidence type="ECO:0000256" key="11">
    <source>
        <dbReference type="RuleBase" id="RU364040"/>
    </source>
</evidence>
<dbReference type="InterPro" id="IPR027268">
    <property type="entry name" value="Peptidase_M4/M1_CTD_sf"/>
</dbReference>
<comment type="cofactor">
    <cofactor evidence="9 11">
        <name>Zn(2+)</name>
        <dbReference type="ChEBI" id="CHEBI:29105"/>
    </cofactor>
    <text evidence="9 11">Binds 1 zinc ion per subunit.</text>
</comment>
<dbReference type="Pfam" id="PF01433">
    <property type="entry name" value="Peptidase_M1"/>
    <property type="match status" value="1"/>
</dbReference>
<feature type="domain" description="Peptidase M1 membrane alanine aminopeptidase" evidence="13">
    <location>
        <begin position="265"/>
        <end position="482"/>
    </location>
</feature>
<dbReference type="OrthoDB" id="10031169at2759"/>
<dbReference type="Pfam" id="PF17900">
    <property type="entry name" value="Peptidase_M1_N"/>
    <property type="match status" value="1"/>
</dbReference>
<dbReference type="EMBL" id="RIBY02000402">
    <property type="protein sequence ID" value="KAH9843290.1"/>
    <property type="molecule type" value="Genomic_DNA"/>
</dbReference>
<name>A0A9W7W5U8_9PEZI</name>
<feature type="compositionally biased region" description="Basic and acidic residues" evidence="12">
    <location>
        <begin position="131"/>
        <end position="141"/>
    </location>
</feature>
<evidence type="ECO:0000256" key="7">
    <source>
        <dbReference type="ARBA" id="ARBA00023049"/>
    </source>
</evidence>
<dbReference type="InterPro" id="IPR014782">
    <property type="entry name" value="Peptidase_M1_dom"/>
</dbReference>
<evidence type="ECO:0000259" key="14">
    <source>
        <dbReference type="Pfam" id="PF11838"/>
    </source>
</evidence>
<feature type="active site" description="Proton acceptor" evidence="8">
    <location>
        <position position="338"/>
    </location>
</feature>
<reference evidence="16 17" key="1">
    <citation type="journal article" date="2018" name="IMA Fungus">
        <title>IMA Genome-F 10: Nine draft genome sequences of Claviceps purpurea s.lat., including C. arundinis, C. humidiphila, and C. cf. spartinae, pseudomolecules for the pitch canker pathogen Fusarium circinatum, draft genome of Davidsoniella eucalypti, Grosmannia galeiformis, Quambalaria eucalypti, and Teratosphaeria destructans.</title>
        <authorList>
            <person name="Wingfield B.D."/>
            <person name="Liu M."/>
            <person name="Nguyen H.D."/>
            <person name="Lane F.A."/>
            <person name="Morgan S.W."/>
            <person name="De Vos L."/>
            <person name="Wilken P.M."/>
            <person name="Duong T.A."/>
            <person name="Aylward J."/>
            <person name="Coetzee M.P."/>
            <person name="Dadej K."/>
            <person name="De Beer Z.W."/>
            <person name="Findlay W."/>
            <person name="Havenga M."/>
            <person name="Kolarik M."/>
            <person name="Menzies J.G."/>
            <person name="Naidoo K."/>
            <person name="Pochopski O."/>
            <person name="Shoukouhi P."/>
            <person name="Santana Q.C."/>
            <person name="Seifert K.A."/>
            <person name="Soal N."/>
            <person name="Steenkamp E.T."/>
            <person name="Tatham C.T."/>
            <person name="van der Nest M.A."/>
            <person name="Wingfield M.J."/>
        </authorList>
    </citation>
    <scope>NUCLEOTIDE SEQUENCE [LARGE SCALE GENOMIC DNA]</scope>
    <source>
        <strain evidence="16">CMW44962</strain>
    </source>
</reference>
<dbReference type="Pfam" id="PF11838">
    <property type="entry name" value="ERAP1_C"/>
    <property type="match status" value="1"/>
</dbReference>
<evidence type="ECO:0000256" key="6">
    <source>
        <dbReference type="ARBA" id="ARBA00022833"/>
    </source>
</evidence>
<evidence type="ECO:0000313" key="16">
    <source>
        <dbReference type="EMBL" id="KAH9843290.1"/>
    </source>
</evidence>
<evidence type="ECO:0000256" key="4">
    <source>
        <dbReference type="ARBA" id="ARBA00022723"/>
    </source>
</evidence>
<dbReference type="AlphaFoldDB" id="A0A9W7W5U8"/>
<evidence type="ECO:0000256" key="2">
    <source>
        <dbReference type="ARBA" id="ARBA00022438"/>
    </source>
</evidence>
<dbReference type="Gene3D" id="1.10.390.10">
    <property type="entry name" value="Neutral Protease Domain 2"/>
    <property type="match status" value="1"/>
</dbReference>
<evidence type="ECO:0000313" key="17">
    <source>
        <dbReference type="Proteomes" id="UP001138500"/>
    </source>
</evidence>
<keyword evidence="3 11" id="KW-0645">Protease</keyword>
<dbReference type="CDD" id="cd09601">
    <property type="entry name" value="M1_APN-Q_like"/>
    <property type="match status" value="1"/>
</dbReference>
<feature type="binding site" evidence="9">
    <location>
        <position position="360"/>
    </location>
    <ligand>
        <name>Zn(2+)</name>
        <dbReference type="ChEBI" id="CHEBI:29105"/>
        <note>catalytic</note>
    </ligand>
</feature>